<keyword evidence="2 5" id="KW-0812">Transmembrane</keyword>
<gene>
    <name evidence="6" type="ORF">A2149_04150</name>
</gene>
<dbReference type="InterPro" id="IPR007318">
    <property type="entry name" value="Phopholipid_MeTrfase"/>
</dbReference>
<evidence type="ECO:0000313" key="7">
    <source>
        <dbReference type="Proteomes" id="UP000178435"/>
    </source>
</evidence>
<organism evidence="6 7">
    <name type="scientific">Candidatus Schekmanbacteria bacterium RBG_16_38_11</name>
    <dbReference type="NCBI Taxonomy" id="1817880"/>
    <lineage>
        <taxon>Bacteria</taxon>
        <taxon>Candidatus Schekmaniibacteriota</taxon>
    </lineage>
</organism>
<evidence type="ECO:0000256" key="4">
    <source>
        <dbReference type="ARBA" id="ARBA00023136"/>
    </source>
</evidence>
<dbReference type="Gene3D" id="1.20.120.1630">
    <property type="match status" value="1"/>
</dbReference>
<protein>
    <recommendedName>
        <fullName evidence="8">Steroid 5-alpha reductase C-terminal domain-containing protein</fullName>
    </recommendedName>
</protein>
<evidence type="ECO:0000256" key="1">
    <source>
        <dbReference type="ARBA" id="ARBA00004127"/>
    </source>
</evidence>
<dbReference type="PANTHER" id="PTHR12714">
    <property type="entry name" value="PROTEIN-S ISOPRENYLCYSTEINE O-METHYLTRANSFERASE"/>
    <property type="match status" value="1"/>
</dbReference>
<feature type="transmembrane region" description="Helical" evidence="5">
    <location>
        <begin position="120"/>
        <end position="137"/>
    </location>
</feature>
<dbReference type="GO" id="GO:0016740">
    <property type="term" value="F:transferase activity"/>
    <property type="evidence" value="ECO:0007669"/>
    <property type="project" value="UniProtKB-ARBA"/>
</dbReference>
<evidence type="ECO:0000256" key="2">
    <source>
        <dbReference type="ARBA" id="ARBA00022692"/>
    </source>
</evidence>
<keyword evidence="4 5" id="KW-0472">Membrane</keyword>
<feature type="transmembrane region" description="Helical" evidence="5">
    <location>
        <begin position="197"/>
        <end position="216"/>
    </location>
</feature>
<proteinExistence type="predicted"/>
<evidence type="ECO:0000256" key="3">
    <source>
        <dbReference type="ARBA" id="ARBA00022989"/>
    </source>
</evidence>
<reference evidence="6 7" key="1">
    <citation type="journal article" date="2016" name="Nat. Commun.">
        <title>Thousands of microbial genomes shed light on interconnected biogeochemical processes in an aquifer system.</title>
        <authorList>
            <person name="Anantharaman K."/>
            <person name="Brown C.T."/>
            <person name="Hug L.A."/>
            <person name="Sharon I."/>
            <person name="Castelle C.J."/>
            <person name="Probst A.J."/>
            <person name="Thomas B.C."/>
            <person name="Singh A."/>
            <person name="Wilkins M.J."/>
            <person name="Karaoz U."/>
            <person name="Brodie E.L."/>
            <person name="Williams K.H."/>
            <person name="Hubbard S.S."/>
            <person name="Banfield J.F."/>
        </authorList>
    </citation>
    <scope>NUCLEOTIDE SEQUENCE [LARGE SCALE GENOMIC DNA]</scope>
</reference>
<accession>A0A1F7RZ96</accession>
<keyword evidence="3 5" id="KW-1133">Transmembrane helix</keyword>
<dbReference type="Pfam" id="PF04191">
    <property type="entry name" value="PEMT"/>
    <property type="match status" value="1"/>
</dbReference>
<dbReference type="GO" id="GO:0012505">
    <property type="term" value="C:endomembrane system"/>
    <property type="evidence" value="ECO:0007669"/>
    <property type="project" value="UniProtKB-SubCell"/>
</dbReference>
<feature type="transmembrane region" description="Helical" evidence="5">
    <location>
        <begin position="91"/>
        <end position="114"/>
    </location>
</feature>
<comment type="subcellular location">
    <subcellularLocation>
        <location evidence="1">Endomembrane system</location>
        <topology evidence="1">Multi-pass membrane protein</topology>
    </subcellularLocation>
</comment>
<dbReference type="AlphaFoldDB" id="A0A1F7RZ96"/>
<evidence type="ECO:0008006" key="8">
    <source>
        <dbReference type="Google" id="ProtNLM"/>
    </source>
</evidence>
<dbReference type="Proteomes" id="UP000178435">
    <property type="component" value="Unassembled WGS sequence"/>
</dbReference>
<comment type="caution">
    <text evidence="6">The sequence shown here is derived from an EMBL/GenBank/DDBJ whole genome shotgun (WGS) entry which is preliminary data.</text>
</comment>
<dbReference type="EMBL" id="MGDF01000050">
    <property type="protein sequence ID" value="OGL46378.1"/>
    <property type="molecule type" value="Genomic_DNA"/>
</dbReference>
<sequence length="258" mass="30704">MRHIDSLKKFQIKIGVKLYRYRSFTPVLVIFIVLLLSRPQSLLNNKYLTFLGFITAFTGEFIRIITIGFTGKKTSGRGRVIKAFSLNTDGLYSFTRNPLYLGNLFITLGLTIIYNSFLCYLIVLGFWAFQYWYIIIAEEDFLKKKFGQIYLDYLTKVPRLFPKFYKIPVFFLRGSSLRHFFPKDKNFNWRYVLEREYNSFFSWIMCAIILEIYGDIYTEGFLSCQSEIIFWAVCLVFLMILFSLFKAWKKGLIRIFEE</sequence>
<evidence type="ECO:0000313" key="6">
    <source>
        <dbReference type="EMBL" id="OGL46378.1"/>
    </source>
</evidence>
<evidence type="ECO:0000256" key="5">
    <source>
        <dbReference type="SAM" id="Phobius"/>
    </source>
</evidence>
<dbReference type="PANTHER" id="PTHR12714:SF9">
    <property type="entry name" value="PROTEIN-S-ISOPRENYLCYSTEINE O-METHYLTRANSFERASE"/>
    <property type="match status" value="1"/>
</dbReference>
<feature type="transmembrane region" description="Helical" evidence="5">
    <location>
        <begin position="228"/>
        <end position="248"/>
    </location>
</feature>
<feature type="transmembrane region" description="Helical" evidence="5">
    <location>
        <begin position="21"/>
        <end position="38"/>
    </location>
</feature>
<name>A0A1F7RZ96_9BACT</name>
<feature type="transmembrane region" description="Helical" evidence="5">
    <location>
        <begin position="50"/>
        <end position="70"/>
    </location>
</feature>